<dbReference type="SUPFAM" id="SSF103473">
    <property type="entry name" value="MFS general substrate transporter"/>
    <property type="match status" value="1"/>
</dbReference>
<evidence type="ECO:0000256" key="5">
    <source>
        <dbReference type="SAM" id="MobiDB-lite"/>
    </source>
</evidence>
<comment type="caution">
    <text evidence="8">The sequence shown here is derived from an EMBL/GenBank/DDBJ whole genome shotgun (WGS) entry which is preliminary data.</text>
</comment>
<dbReference type="GO" id="GO:0046323">
    <property type="term" value="P:D-glucose import"/>
    <property type="evidence" value="ECO:0007669"/>
    <property type="project" value="TreeGrafter"/>
</dbReference>
<keyword evidence="3 6" id="KW-1133">Transmembrane helix</keyword>
<dbReference type="GO" id="GO:0070837">
    <property type="term" value="P:dehydroascorbic acid transport"/>
    <property type="evidence" value="ECO:0007669"/>
    <property type="project" value="TreeGrafter"/>
</dbReference>
<proteinExistence type="predicted"/>
<dbReference type="AlphaFoldDB" id="A0A8X7X7K2"/>
<feature type="transmembrane region" description="Helical" evidence="6">
    <location>
        <begin position="39"/>
        <end position="60"/>
    </location>
</feature>
<feature type="transmembrane region" description="Helical" evidence="6">
    <location>
        <begin position="72"/>
        <end position="90"/>
    </location>
</feature>
<evidence type="ECO:0000256" key="3">
    <source>
        <dbReference type="ARBA" id="ARBA00022989"/>
    </source>
</evidence>
<dbReference type="PANTHER" id="PTHR23503">
    <property type="entry name" value="SOLUTE CARRIER FAMILY 2"/>
    <property type="match status" value="1"/>
</dbReference>
<feature type="non-terminal residue" evidence="8">
    <location>
        <position position="1"/>
    </location>
</feature>
<gene>
    <name evidence="8" type="primary">Slc2a5_0</name>
    <name evidence="8" type="ORF">GTO96_0001788</name>
</gene>
<evidence type="ECO:0000256" key="1">
    <source>
        <dbReference type="ARBA" id="ARBA00004141"/>
    </source>
</evidence>
<feature type="region of interest" description="Disordered" evidence="5">
    <location>
        <begin position="170"/>
        <end position="195"/>
    </location>
</feature>
<keyword evidence="4 6" id="KW-0472">Membrane</keyword>
<dbReference type="Proteomes" id="UP000886611">
    <property type="component" value="Unassembled WGS sequence"/>
</dbReference>
<dbReference type="Gene3D" id="1.20.1250.20">
    <property type="entry name" value="MFS general substrate transporter like domains"/>
    <property type="match status" value="1"/>
</dbReference>
<evidence type="ECO:0000256" key="4">
    <source>
        <dbReference type="ARBA" id="ARBA00023136"/>
    </source>
</evidence>
<evidence type="ECO:0000259" key="7">
    <source>
        <dbReference type="PROSITE" id="PS50850"/>
    </source>
</evidence>
<feature type="compositionally biased region" description="Polar residues" evidence="5">
    <location>
        <begin position="170"/>
        <end position="180"/>
    </location>
</feature>
<name>A0A8X7X7K2_POLSE</name>
<dbReference type="InterPro" id="IPR005828">
    <property type="entry name" value="MFS_sugar_transport-like"/>
</dbReference>
<feature type="domain" description="Major facilitator superfamily (MFS) profile" evidence="7">
    <location>
        <begin position="1"/>
        <end position="195"/>
    </location>
</feature>
<comment type="subcellular location">
    <subcellularLocation>
        <location evidence="1">Membrane</location>
        <topology evidence="1">Multi-pass membrane protein</topology>
    </subcellularLocation>
</comment>
<keyword evidence="2 6" id="KW-0812">Transmembrane</keyword>
<dbReference type="InterPro" id="IPR036259">
    <property type="entry name" value="MFS_trans_sf"/>
</dbReference>
<evidence type="ECO:0000313" key="8">
    <source>
        <dbReference type="EMBL" id="KAG2462921.1"/>
    </source>
</evidence>
<evidence type="ECO:0000313" key="9">
    <source>
        <dbReference type="Proteomes" id="UP000886611"/>
    </source>
</evidence>
<keyword evidence="9" id="KW-1185">Reference proteome</keyword>
<evidence type="ECO:0000256" key="6">
    <source>
        <dbReference type="SAM" id="Phobius"/>
    </source>
</evidence>
<dbReference type="EMBL" id="JAATIS010004040">
    <property type="protein sequence ID" value="KAG2462921.1"/>
    <property type="molecule type" value="Genomic_DNA"/>
</dbReference>
<dbReference type="PANTHER" id="PTHR23503:SF25">
    <property type="entry name" value="MAJOR FACILITATOR SUPERFAMILY (MFS) PROFILE DOMAIN-CONTAINING PROTEIN"/>
    <property type="match status" value="1"/>
</dbReference>
<accession>A0A8X7X7K2</accession>
<dbReference type="PROSITE" id="PS50850">
    <property type="entry name" value="MFS"/>
    <property type="match status" value="1"/>
</dbReference>
<protein>
    <submittedName>
        <fullName evidence="8">GTR5 protein</fullName>
    </submittedName>
</protein>
<sequence>MLYGYNLAVVNSPAEYIKAFYNHTWVMRNNTSPSKDSLILMYSLTVSVFAIGGLIGSLLVGTLVTRLGRKGTLVNSTLLVFASGILMGFSRICSSPEMVIIGRLITGIHSGHLLASSKTLSFLPLPTTAIKWREVAPFISTWMCSKCALAIFSIHTPGVHASLPTSTSGCGGSTKVQGSQGIWVPPGSEHGPLQG</sequence>
<dbReference type="GO" id="GO:0055056">
    <property type="term" value="F:D-glucose transmembrane transporter activity"/>
    <property type="evidence" value="ECO:0007669"/>
    <property type="project" value="TreeGrafter"/>
</dbReference>
<feature type="non-terminal residue" evidence="8">
    <location>
        <position position="195"/>
    </location>
</feature>
<dbReference type="InterPro" id="IPR020846">
    <property type="entry name" value="MFS_dom"/>
</dbReference>
<organism evidence="8 9">
    <name type="scientific">Polypterus senegalus</name>
    <name type="common">Senegal bichir</name>
    <dbReference type="NCBI Taxonomy" id="55291"/>
    <lineage>
        <taxon>Eukaryota</taxon>
        <taxon>Metazoa</taxon>
        <taxon>Chordata</taxon>
        <taxon>Craniata</taxon>
        <taxon>Vertebrata</taxon>
        <taxon>Euteleostomi</taxon>
        <taxon>Actinopterygii</taxon>
        <taxon>Polypteriformes</taxon>
        <taxon>Polypteridae</taxon>
        <taxon>Polypterus</taxon>
    </lineage>
</organism>
<evidence type="ECO:0000256" key="2">
    <source>
        <dbReference type="ARBA" id="ARBA00022692"/>
    </source>
</evidence>
<dbReference type="InterPro" id="IPR045263">
    <property type="entry name" value="GLUT"/>
</dbReference>
<dbReference type="GO" id="GO:0005886">
    <property type="term" value="C:plasma membrane"/>
    <property type="evidence" value="ECO:0007669"/>
    <property type="project" value="TreeGrafter"/>
</dbReference>
<dbReference type="Pfam" id="PF00083">
    <property type="entry name" value="Sugar_tr"/>
    <property type="match status" value="1"/>
</dbReference>
<reference evidence="8 9" key="1">
    <citation type="journal article" date="2021" name="Cell">
        <title>Tracing the genetic footprints of vertebrate landing in non-teleost ray-finned fishes.</title>
        <authorList>
            <person name="Bi X."/>
            <person name="Wang K."/>
            <person name="Yang L."/>
            <person name="Pan H."/>
            <person name="Jiang H."/>
            <person name="Wei Q."/>
            <person name="Fang M."/>
            <person name="Yu H."/>
            <person name="Zhu C."/>
            <person name="Cai Y."/>
            <person name="He Y."/>
            <person name="Gan X."/>
            <person name="Zeng H."/>
            <person name="Yu D."/>
            <person name="Zhu Y."/>
            <person name="Jiang H."/>
            <person name="Qiu Q."/>
            <person name="Yang H."/>
            <person name="Zhang Y.E."/>
            <person name="Wang W."/>
            <person name="Zhu M."/>
            <person name="He S."/>
            <person name="Zhang G."/>
        </authorList>
    </citation>
    <scope>NUCLEOTIDE SEQUENCE [LARGE SCALE GENOMIC DNA]</scope>
    <source>
        <strain evidence="8">Bchr_013</strain>
    </source>
</reference>